<evidence type="ECO:0000313" key="4">
    <source>
        <dbReference type="Proteomes" id="UP000005627"/>
    </source>
</evidence>
<dbReference type="GO" id="GO:0016757">
    <property type="term" value="F:glycosyltransferase activity"/>
    <property type="evidence" value="ECO:0007669"/>
    <property type="project" value="TreeGrafter"/>
</dbReference>
<dbReference type="OrthoDB" id="4781at2759"/>
<dbReference type="InterPro" id="IPR000757">
    <property type="entry name" value="Beta-glucanase-like"/>
</dbReference>
<evidence type="ECO:0000259" key="2">
    <source>
        <dbReference type="PROSITE" id="PS51762"/>
    </source>
</evidence>
<protein>
    <recommendedName>
        <fullName evidence="2">GH16 domain-containing protein</fullName>
    </recommendedName>
</protein>
<dbReference type="RefSeq" id="XP_003680325.1">
    <property type="nucleotide sequence ID" value="XM_003680277.1"/>
</dbReference>
<feature type="signal peptide" evidence="1">
    <location>
        <begin position="1"/>
        <end position="20"/>
    </location>
</feature>
<dbReference type="FunCoup" id="G8ZRH2">
    <property type="interactions" value="740"/>
</dbReference>
<name>G8ZRH2_TORDE</name>
<dbReference type="PANTHER" id="PTHR10963">
    <property type="entry name" value="GLYCOSYL HYDROLASE-RELATED"/>
    <property type="match status" value="1"/>
</dbReference>
<gene>
    <name evidence="3" type="primary">TDEL0C02250</name>
    <name evidence="3" type="ORF">TDEL_0C02250</name>
</gene>
<keyword evidence="4" id="KW-1185">Reference proteome</keyword>
<dbReference type="eggNOG" id="ENOG502QVQI">
    <property type="taxonomic scope" value="Eukaryota"/>
</dbReference>
<dbReference type="InParanoid" id="G8ZRH2"/>
<feature type="domain" description="GH16" evidence="2">
    <location>
        <begin position="69"/>
        <end position="319"/>
    </location>
</feature>
<dbReference type="KEGG" id="tdl:TDEL_0C02250"/>
<reference evidence="3 4" key="1">
    <citation type="journal article" date="2011" name="Proc. Natl. Acad. Sci. U.S.A.">
        <title>Evolutionary erosion of yeast sex chromosomes by mating-type switching accidents.</title>
        <authorList>
            <person name="Gordon J.L."/>
            <person name="Armisen D."/>
            <person name="Proux-Wera E."/>
            <person name="Oheigeartaigh S.S."/>
            <person name="Byrne K.P."/>
            <person name="Wolfe K.H."/>
        </authorList>
    </citation>
    <scope>NUCLEOTIDE SEQUENCE [LARGE SCALE GENOMIC DNA]</scope>
    <source>
        <strain evidence="4">ATCC 10662 / CBS 1146 / NBRC 0425 / NCYC 2629 / NRRL Y-866</strain>
    </source>
</reference>
<dbReference type="HOGENOM" id="CLU_039093_0_0_1"/>
<dbReference type="AlphaFoldDB" id="G8ZRH2"/>
<dbReference type="InterPro" id="IPR050546">
    <property type="entry name" value="Glycosyl_Hydrlase_16"/>
</dbReference>
<keyword evidence="1" id="KW-0732">Signal</keyword>
<dbReference type="PROSITE" id="PS51762">
    <property type="entry name" value="GH16_2"/>
    <property type="match status" value="1"/>
</dbReference>
<dbReference type="STRING" id="1076872.G8ZRH2"/>
<dbReference type="GO" id="GO:0005975">
    <property type="term" value="P:carbohydrate metabolic process"/>
    <property type="evidence" value="ECO:0007669"/>
    <property type="project" value="InterPro"/>
</dbReference>
<dbReference type="Gene3D" id="2.60.120.200">
    <property type="match status" value="1"/>
</dbReference>
<dbReference type="GeneID" id="11500449"/>
<evidence type="ECO:0000313" key="3">
    <source>
        <dbReference type="EMBL" id="CCE91114.1"/>
    </source>
</evidence>
<dbReference type="Proteomes" id="UP000005627">
    <property type="component" value="Chromosome 3"/>
</dbReference>
<dbReference type="EMBL" id="HE616744">
    <property type="protein sequence ID" value="CCE91114.1"/>
    <property type="molecule type" value="Genomic_DNA"/>
</dbReference>
<organism evidence="3 4">
    <name type="scientific">Torulaspora delbrueckii</name>
    <name type="common">Yeast</name>
    <name type="synonym">Candida colliculosa</name>
    <dbReference type="NCBI Taxonomy" id="4950"/>
    <lineage>
        <taxon>Eukaryota</taxon>
        <taxon>Fungi</taxon>
        <taxon>Dikarya</taxon>
        <taxon>Ascomycota</taxon>
        <taxon>Saccharomycotina</taxon>
        <taxon>Saccharomycetes</taxon>
        <taxon>Saccharomycetales</taxon>
        <taxon>Saccharomycetaceae</taxon>
        <taxon>Torulaspora</taxon>
    </lineage>
</organism>
<dbReference type="GO" id="GO:0005619">
    <property type="term" value="C:ascospore wall"/>
    <property type="evidence" value="ECO:0007669"/>
    <property type="project" value="EnsemblFungi"/>
</dbReference>
<dbReference type="SUPFAM" id="SSF49899">
    <property type="entry name" value="Concanavalin A-like lectins/glucanases"/>
    <property type="match status" value="1"/>
</dbReference>
<feature type="chain" id="PRO_5003519611" description="GH16 domain-containing protein" evidence="1">
    <location>
        <begin position="21"/>
        <end position="476"/>
    </location>
</feature>
<dbReference type="InterPro" id="IPR013320">
    <property type="entry name" value="ConA-like_dom_sf"/>
</dbReference>
<dbReference type="Pfam" id="PF00722">
    <property type="entry name" value="Glyco_hydro_16"/>
    <property type="match status" value="1"/>
</dbReference>
<dbReference type="PANTHER" id="PTHR10963:SF69">
    <property type="entry name" value="GLYCOSIDASE CRR1-RELATED"/>
    <property type="match status" value="1"/>
</dbReference>
<evidence type="ECO:0000256" key="1">
    <source>
        <dbReference type="SAM" id="SignalP"/>
    </source>
</evidence>
<dbReference type="CDD" id="cd06923">
    <property type="entry name" value="ChtBD1_GH16"/>
    <property type="match status" value="1"/>
</dbReference>
<accession>G8ZRH2</accession>
<dbReference type="CDD" id="cd02183">
    <property type="entry name" value="GH16_fungal_CRH1_transglycosylase"/>
    <property type="match status" value="1"/>
</dbReference>
<dbReference type="GO" id="GO:0004553">
    <property type="term" value="F:hydrolase activity, hydrolyzing O-glycosyl compounds"/>
    <property type="evidence" value="ECO:0007669"/>
    <property type="project" value="InterPro"/>
</dbReference>
<proteinExistence type="predicted"/>
<sequence>MQGKLTAFLILNFLTFKALAQGEFYRPETPIKCGSSQKCPEAWPCCSPYGQCGTGPICLGGCNPRFSYNETSCAPMPALVPPNNIEYFAGPLSYFDGDENEKQLKSRGFLHFNKYLISGDDEEVQFMLDNIDFTYSGPVKIEENSGDVVLQMPKRSSGCLLATTKSFLYGKSSVRLKTARSQGVITSVVVMSAAGDEIDLEFRGSELDKVQSNYYYRGELIYNKMKEITVSSDTWANYHDYGIDWTADRIHWTVDGEIVRTLEKEETWDENLKIYKYPETPMRLEVGLWPGGSENNHPGTIDWAGGLIDWENSPDMIENGQFSAAVRSMEVTPYSNRYIPAMQSCLEEEDCITYDYVKKPNEIFDETSLALYCGLAPNLSGWSQTGSSISRDPFLLAKSFGKAQDREKEFVQNMNSTVTQNMNNTTTQNMNNTVTQATNVTTSYNATNHGPEPIKVETSGQSSLYQRNPLFQIKGS</sequence>
<dbReference type="GO" id="GO:0030476">
    <property type="term" value="P:ascospore wall assembly"/>
    <property type="evidence" value="ECO:0007669"/>
    <property type="project" value="EnsemblFungi"/>
</dbReference>